<accession>A0A0E9TFE0</accession>
<dbReference type="AlphaFoldDB" id="A0A0E9TFE0"/>
<protein>
    <submittedName>
        <fullName evidence="1">Uncharacterized protein</fullName>
    </submittedName>
</protein>
<proteinExistence type="predicted"/>
<name>A0A0E9TFE0_ANGAN</name>
<evidence type="ECO:0000313" key="1">
    <source>
        <dbReference type="EMBL" id="JAH51635.1"/>
    </source>
</evidence>
<organism evidence="1">
    <name type="scientific">Anguilla anguilla</name>
    <name type="common">European freshwater eel</name>
    <name type="synonym">Muraena anguilla</name>
    <dbReference type="NCBI Taxonomy" id="7936"/>
    <lineage>
        <taxon>Eukaryota</taxon>
        <taxon>Metazoa</taxon>
        <taxon>Chordata</taxon>
        <taxon>Craniata</taxon>
        <taxon>Vertebrata</taxon>
        <taxon>Euteleostomi</taxon>
        <taxon>Actinopterygii</taxon>
        <taxon>Neopterygii</taxon>
        <taxon>Teleostei</taxon>
        <taxon>Anguilliformes</taxon>
        <taxon>Anguillidae</taxon>
        <taxon>Anguilla</taxon>
    </lineage>
</organism>
<reference evidence="1" key="2">
    <citation type="journal article" date="2015" name="Fish Shellfish Immunol.">
        <title>Early steps in the European eel (Anguilla anguilla)-Vibrio vulnificus interaction in the gills: Role of the RtxA13 toxin.</title>
        <authorList>
            <person name="Callol A."/>
            <person name="Pajuelo D."/>
            <person name="Ebbesson L."/>
            <person name="Teles M."/>
            <person name="MacKenzie S."/>
            <person name="Amaro C."/>
        </authorList>
    </citation>
    <scope>NUCLEOTIDE SEQUENCE</scope>
</reference>
<dbReference type="EMBL" id="GBXM01056942">
    <property type="protein sequence ID" value="JAH51635.1"/>
    <property type="molecule type" value="Transcribed_RNA"/>
</dbReference>
<reference evidence="1" key="1">
    <citation type="submission" date="2014-11" db="EMBL/GenBank/DDBJ databases">
        <authorList>
            <person name="Amaro Gonzalez C."/>
        </authorList>
    </citation>
    <scope>NUCLEOTIDE SEQUENCE</scope>
</reference>
<sequence length="25" mass="2606">MSPSPLVPMATHLAIQALKLCLASL</sequence>